<accession>A0ABX7JQD7</accession>
<evidence type="ECO:0000313" key="2">
    <source>
        <dbReference type="Proteomes" id="UP000663629"/>
    </source>
</evidence>
<reference evidence="1 2" key="1">
    <citation type="submission" date="2021-02" db="EMBL/GenBank/DDBJ databases">
        <title>Paracoccus methylovroum sp.nov., a new methanol and methylamine utilizing methylotrophic denitrifer.</title>
        <authorList>
            <person name="Timsy T."/>
            <person name="Behrendt U."/>
            <person name="Ulrich A."/>
            <person name="Spanner T."/>
            <person name="Foesel B.U."/>
            <person name="Horn M.A."/>
            <person name="Kolb S."/>
        </authorList>
    </citation>
    <scope>NUCLEOTIDE SEQUENCE [LARGE SCALE GENOMIC DNA]</scope>
    <source>
        <strain evidence="1 2">H4-D09</strain>
        <plasmid evidence="1 2">p2</plasmid>
    </source>
</reference>
<geneLocation type="plasmid" evidence="1 2">
    <name>p2</name>
</geneLocation>
<protein>
    <recommendedName>
        <fullName evidence="3">PIN domain-containing protein</fullName>
    </recommendedName>
</protein>
<organism evidence="1 2">
    <name type="scientific">Paracoccus methylovorus</name>
    <dbReference type="NCBI Taxonomy" id="2812658"/>
    <lineage>
        <taxon>Bacteria</taxon>
        <taxon>Pseudomonadati</taxon>
        <taxon>Pseudomonadota</taxon>
        <taxon>Alphaproteobacteria</taxon>
        <taxon>Rhodobacterales</taxon>
        <taxon>Paracoccaceae</taxon>
        <taxon>Paracoccus</taxon>
    </lineage>
</organism>
<sequence>MQARPVVELAGILRREGRGSMIASDTNVFVPFLTQADLTGPRQASALFSG</sequence>
<keyword evidence="1" id="KW-0614">Plasmid</keyword>
<keyword evidence="2" id="KW-1185">Reference proteome</keyword>
<gene>
    <name evidence="1" type="ORF">JWJ88_21565</name>
</gene>
<dbReference type="RefSeq" id="WP_205297014.1">
    <property type="nucleotide sequence ID" value="NZ_CP070372.1"/>
</dbReference>
<dbReference type="EMBL" id="CP070372">
    <property type="protein sequence ID" value="QRZ16130.1"/>
    <property type="molecule type" value="Genomic_DNA"/>
</dbReference>
<evidence type="ECO:0000313" key="1">
    <source>
        <dbReference type="EMBL" id="QRZ16130.1"/>
    </source>
</evidence>
<name>A0ABX7JQD7_9RHOB</name>
<dbReference type="Proteomes" id="UP000663629">
    <property type="component" value="Plasmid p2"/>
</dbReference>
<proteinExistence type="predicted"/>
<evidence type="ECO:0008006" key="3">
    <source>
        <dbReference type="Google" id="ProtNLM"/>
    </source>
</evidence>